<dbReference type="InterPro" id="IPR046348">
    <property type="entry name" value="SIS_dom_sf"/>
</dbReference>
<evidence type="ECO:0000259" key="6">
    <source>
        <dbReference type="PROSITE" id="PS51464"/>
    </source>
</evidence>
<evidence type="ECO:0000256" key="3">
    <source>
        <dbReference type="ARBA" id="ARBA00023152"/>
    </source>
</evidence>
<keyword evidence="8" id="KW-1185">Reference proteome</keyword>
<dbReference type="PANTHER" id="PTHR30514">
    <property type="entry name" value="GLUCOKINASE"/>
    <property type="match status" value="1"/>
</dbReference>
<dbReference type="Gene3D" id="1.10.10.10">
    <property type="entry name" value="Winged helix-like DNA-binding domain superfamily/Winged helix DNA-binding domain"/>
    <property type="match status" value="1"/>
</dbReference>
<keyword evidence="1" id="KW-0805">Transcription regulation</keyword>
<keyword evidence="2" id="KW-0238">DNA-binding</keyword>
<evidence type="ECO:0000256" key="1">
    <source>
        <dbReference type="ARBA" id="ARBA00023015"/>
    </source>
</evidence>
<dbReference type="SUPFAM" id="SSF46689">
    <property type="entry name" value="Homeodomain-like"/>
    <property type="match status" value="1"/>
</dbReference>
<comment type="caution">
    <text evidence="7">The sequence shown here is derived from an EMBL/GenBank/DDBJ whole genome shotgun (WGS) entry which is preliminary data.</text>
</comment>
<dbReference type="GO" id="GO:0006096">
    <property type="term" value="P:glycolytic process"/>
    <property type="evidence" value="ECO:0007669"/>
    <property type="project" value="UniProtKB-KW"/>
</dbReference>
<evidence type="ECO:0000256" key="2">
    <source>
        <dbReference type="ARBA" id="ARBA00023125"/>
    </source>
</evidence>
<protein>
    <submittedName>
        <fullName evidence="7">MurR/RpiR family transcriptional regulator</fullName>
    </submittedName>
</protein>
<dbReference type="PROSITE" id="PS51071">
    <property type="entry name" value="HTH_RPIR"/>
    <property type="match status" value="1"/>
</dbReference>
<proteinExistence type="predicted"/>
<reference evidence="7" key="1">
    <citation type="submission" date="2021-11" db="EMBL/GenBank/DDBJ databases">
        <title>BS-T2-15 a new species belonging to the Comamonadaceae family isolated from the soil of a French oak forest.</title>
        <authorList>
            <person name="Mieszkin S."/>
            <person name="Alain K."/>
        </authorList>
    </citation>
    <scope>NUCLEOTIDE SEQUENCE</scope>
    <source>
        <strain evidence="7">BS-T2-15</strain>
    </source>
</reference>
<dbReference type="PANTHER" id="PTHR30514:SF20">
    <property type="entry name" value="TRANSCRIPTIONAL REGULATOR"/>
    <property type="match status" value="1"/>
</dbReference>
<dbReference type="InterPro" id="IPR000281">
    <property type="entry name" value="HTH_RpiR"/>
</dbReference>
<dbReference type="InterPro" id="IPR036388">
    <property type="entry name" value="WH-like_DNA-bd_sf"/>
</dbReference>
<gene>
    <name evidence="7" type="ORF">LPC04_17385</name>
</gene>
<dbReference type="Pfam" id="PF01418">
    <property type="entry name" value="HTH_6"/>
    <property type="match status" value="1"/>
</dbReference>
<dbReference type="CDD" id="cd05013">
    <property type="entry name" value="SIS_RpiR"/>
    <property type="match status" value="1"/>
</dbReference>
<organism evidence="7 8">
    <name type="scientific">Scleromatobacter humisilvae</name>
    <dbReference type="NCBI Taxonomy" id="2897159"/>
    <lineage>
        <taxon>Bacteria</taxon>
        <taxon>Pseudomonadati</taxon>
        <taxon>Pseudomonadota</taxon>
        <taxon>Betaproteobacteria</taxon>
        <taxon>Burkholderiales</taxon>
        <taxon>Sphaerotilaceae</taxon>
        <taxon>Scleromatobacter</taxon>
    </lineage>
</organism>
<dbReference type="EMBL" id="JAJLJH010000004">
    <property type="protein sequence ID" value="MCK9687480.1"/>
    <property type="molecule type" value="Genomic_DNA"/>
</dbReference>
<dbReference type="InterPro" id="IPR035472">
    <property type="entry name" value="RpiR-like_SIS"/>
</dbReference>
<dbReference type="PROSITE" id="PS51464">
    <property type="entry name" value="SIS"/>
    <property type="match status" value="1"/>
</dbReference>
<sequence length="313" mass="33672">MPPVAASRKPAVKTVRRTKAAPAADVAANAATALPASHSPAVDALLERIGAEFGLLSRQLKLIAHYVEQHSDHLGLEKIQDVAERSGVQPSAVVRFAKHFGFSGYSEMQKIFRDGISQRLAPEHNYQARIRDVIDHAQGRLSSADIASEFIGGAIAGMRELQRNVQASALDDAVELLAHAPSIWVTGARRSFPAASYLTYALQHAERPIHLVTGVGAMHEGQLRGLRPGDVMVAISYAPYAQETQLAARLACERGAKLIALTDSRMSPLAASATVSLLVSESSTFGFRSLTNTMALVQSLFIALAYRLELDMP</sequence>
<evidence type="ECO:0000259" key="5">
    <source>
        <dbReference type="PROSITE" id="PS51071"/>
    </source>
</evidence>
<dbReference type="Proteomes" id="UP001139353">
    <property type="component" value="Unassembled WGS sequence"/>
</dbReference>
<feature type="domain" description="HTH rpiR-type" evidence="5">
    <location>
        <begin position="43"/>
        <end position="119"/>
    </location>
</feature>
<dbReference type="InterPro" id="IPR001347">
    <property type="entry name" value="SIS_dom"/>
</dbReference>
<name>A0A9X1YL61_9BURK</name>
<evidence type="ECO:0000313" key="7">
    <source>
        <dbReference type="EMBL" id="MCK9687480.1"/>
    </source>
</evidence>
<evidence type="ECO:0000256" key="4">
    <source>
        <dbReference type="ARBA" id="ARBA00023163"/>
    </source>
</evidence>
<dbReference type="InterPro" id="IPR009057">
    <property type="entry name" value="Homeodomain-like_sf"/>
</dbReference>
<dbReference type="RefSeq" id="WP_275683516.1">
    <property type="nucleotide sequence ID" value="NZ_JAJLJH010000004.1"/>
</dbReference>
<dbReference type="InterPro" id="IPR047640">
    <property type="entry name" value="RpiR-like"/>
</dbReference>
<dbReference type="SUPFAM" id="SSF53697">
    <property type="entry name" value="SIS domain"/>
    <property type="match status" value="1"/>
</dbReference>
<dbReference type="GO" id="GO:0003677">
    <property type="term" value="F:DNA binding"/>
    <property type="evidence" value="ECO:0007669"/>
    <property type="project" value="UniProtKB-KW"/>
</dbReference>
<evidence type="ECO:0000313" key="8">
    <source>
        <dbReference type="Proteomes" id="UP001139353"/>
    </source>
</evidence>
<dbReference type="AlphaFoldDB" id="A0A9X1YL61"/>
<dbReference type="Gene3D" id="3.40.50.10490">
    <property type="entry name" value="Glucose-6-phosphate isomerase like protein, domain 1"/>
    <property type="match status" value="1"/>
</dbReference>
<feature type="domain" description="SIS" evidence="6">
    <location>
        <begin position="173"/>
        <end position="310"/>
    </location>
</feature>
<accession>A0A9X1YL61</accession>
<keyword evidence="3" id="KW-0324">Glycolysis</keyword>
<dbReference type="GO" id="GO:0097367">
    <property type="term" value="F:carbohydrate derivative binding"/>
    <property type="evidence" value="ECO:0007669"/>
    <property type="project" value="InterPro"/>
</dbReference>
<keyword evidence="4" id="KW-0804">Transcription</keyword>
<dbReference type="GO" id="GO:0003700">
    <property type="term" value="F:DNA-binding transcription factor activity"/>
    <property type="evidence" value="ECO:0007669"/>
    <property type="project" value="InterPro"/>
</dbReference>
<dbReference type="Pfam" id="PF01380">
    <property type="entry name" value="SIS"/>
    <property type="match status" value="1"/>
</dbReference>